<dbReference type="Pfam" id="PF25453">
    <property type="entry name" value="DUF7898"/>
    <property type="match status" value="1"/>
</dbReference>
<dbReference type="InterPro" id="IPR036390">
    <property type="entry name" value="WH_DNA-bd_sf"/>
</dbReference>
<evidence type="ECO:0000256" key="2">
    <source>
        <dbReference type="ARBA" id="ARBA00022801"/>
    </source>
</evidence>
<dbReference type="Gene3D" id="1.10.3380.30">
    <property type="match status" value="1"/>
</dbReference>
<dbReference type="InterPro" id="IPR027417">
    <property type="entry name" value="P-loop_NTPase"/>
</dbReference>
<dbReference type="Gene3D" id="3.40.50.300">
    <property type="entry name" value="P-loop containing nucleotide triphosphate hydrolases"/>
    <property type="match status" value="2"/>
</dbReference>
<dbReference type="Pfam" id="PF21099">
    <property type="entry name" value="POLQ_helical"/>
    <property type="match status" value="1"/>
</dbReference>
<dbReference type="SUPFAM" id="SSF46785">
    <property type="entry name" value="Winged helix' DNA-binding domain"/>
    <property type="match status" value="1"/>
</dbReference>
<comment type="catalytic activity">
    <reaction evidence="5">
        <text>ATP + H2O = ADP + phosphate + H(+)</text>
        <dbReference type="Rhea" id="RHEA:13065"/>
        <dbReference type="ChEBI" id="CHEBI:15377"/>
        <dbReference type="ChEBI" id="CHEBI:15378"/>
        <dbReference type="ChEBI" id="CHEBI:30616"/>
        <dbReference type="ChEBI" id="CHEBI:43474"/>
        <dbReference type="ChEBI" id="CHEBI:456216"/>
        <dbReference type="EC" id="5.6.2.4"/>
    </reaction>
</comment>
<accession>A0A0G4N3V7</accession>
<evidence type="ECO:0000256" key="1">
    <source>
        <dbReference type="ARBA" id="ARBA00022741"/>
    </source>
</evidence>
<feature type="domain" description="Helicase C-terminal" evidence="6">
    <location>
        <begin position="102"/>
        <end position="301"/>
    </location>
</feature>
<dbReference type="Proteomes" id="UP000044602">
    <property type="component" value="Unassembled WGS sequence"/>
</dbReference>
<evidence type="ECO:0000313" key="8">
    <source>
        <dbReference type="Proteomes" id="UP000044602"/>
    </source>
</evidence>
<dbReference type="SUPFAM" id="SSF158702">
    <property type="entry name" value="Sec63 N-terminal domain-like"/>
    <property type="match status" value="1"/>
</dbReference>
<dbReference type="Gene3D" id="1.10.150.20">
    <property type="entry name" value="5' to 3' exonuclease, C-terminal subdomain"/>
    <property type="match status" value="1"/>
</dbReference>
<dbReference type="Pfam" id="PF00271">
    <property type="entry name" value="Helicase_C"/>
    <property type="match status" value="1"/>
</dbReference>
<dbReference type="GO" id="GO:0043138">
    <property type="term" value="F:3'-5' DNA helicase activity"/>
    <property type="evidence" value="ECO:0007669"/>
    <property type="project" value="UniProtKB-EC"/>
</dbReference>
<keyword evidence="8" id="KW-1185">Reference proteome</keyword>
<dbReference type="AlphaFoldDB" id="A0A0G4N3V7"/>
<keyword evidence="3" id="KW-0347">Helicase</keyword>
<evidence type="ECO:0000256" key="5">
    <source>
        <dbReference type="ARBA" id="ARBA00048988"/>
    </source>
</evidence>
<dbReference type="PANTHER" id="PTHR47961">
    <property type="entry name" value="DNA POLYMERASE THETA, PUTATIVE (AFU_ORTHOLOGUE AFUA_1G05260)-RELATED"/>
    <property type="match status" value="1"/>
</dbReference>
<evidence type="ECO:0000256" key="4">
    <source>
        <dbReference type="ARBA" id="ARBA00022840"/>
    </source>
</evidence>
<dbReference type="InterPro" id="IPR057220">
    <property type="entry name" value="DUF7898"/>
</dbReference>
<evidence type="ECO:0000313" key="7">
    <source>
        <dbReference type="EMBL" id="CRK41039.1"/>
    </source>
</evidence>
<dbReference type="InterPro" id="IPR050474">
    <property type="entry name" value="Hel308_SKI2-like"/>
</dbReference>
<organism evidence="7 8">
    <name type="scientific">Verticillium longisporum</name>
    <name type="common">Verticillium dahliae var. longisporum</name>
    <dbReference type="NCBI Taxonomy" id="100787"/>
    <lineage>
        <taxon>Eukaryota</taxon>
        <taxon>Fungi</taxon>
        <taxon>Dikarya</taxon>
        <taxon>Ascomycota</taxon>
        <taxon>Pezizomycotina</taxon>
        <taxon>Sordariomycetes</taxon>
        <taxon>Hypocreomycetidae</taxon>
        <taxon>Glomerellales</taxon>
        <taxon>Plectosphaerellaceae</taxon>
        <taxon>Verticillium</taxon>
    </lineage>
</organism>
<dbReference type="GO" id="GO:0016787">
    <property type="term" value="F:hydrolase activity"/>
    <property type="evidence" value="ECO:0007669"/>
    <property type="project" value="UniProtKB-KW"/>
</dbReference>
<dbReference type="SUPFAM" id="SSF52540">
    <property type="entry name" value="P-loop containing nucleoside triphosphate hydrolases"/>
    <property type="match status" value="1"/>
</dbReference>
<dbReference type="InterPro" id="IPR046931">
    <property type="entry name" value="HTH_61"/>
</dbReference>
<reference evidence="7 8" key="1">
    <citation type="submission" date="2015-05" db="EMBL/GenBank/DDBJ databases">
        <authorList>
            <person name="Wang D.B."/>
            <person name="Wang M."/>
        </authorList>
    </citation>
    <scope>NUCLEOTIDE SEQUENCE [LARGE SCALE GENOMIC DNA]</scope>
    <source>
        <strain evidence="7">VL1</strain>
    </source>
</reference>
<name>A0A0G4N3V7_VERLO</name>
<evidence type="ECO:0000259" key="6">
    <source>
        <dbReference type="PROSITE" id="PS51194"/>
    </source>
</evidence>
<dbReference type="InterPro" id="IPR048960">
    <property type="entry name" value="POLQ-like_helical"/>
</dbReference>
<evidence type="ECO:0000256" key="3">
    <source>
        <dbReference type="ARBA" id="ARBA00022806"/>
    </source>
</evidence>
<dbReference type="STRING" id="100787.A0A0G4N3V7"/>
<gene>
    <name evidence="7" type="ORF">BN1708_008436</name>
</gene>
<dbReference type="PROSITE" id="PS51194">
    <property type="entry name" value="HELICASE_CTER"/>
    <property type="match status" value="1"/>
</dbReference>
<proteinExistence type="predicted"/>
<sequence length="546" mass="60509">MELMATKLISLPQSMQVIGMSATLSNIRLLSTWLEGHSYETKYRPVPVEEHLVYESHVYPAATTSELLKTANQLKHVSQPTQSEAMAIRRIEPSVHRELKDPVVNSVVALAAETARAGYGALVFAGSRGACETDAKLIARVLPQQEEVESTVFDKRVGLLAELRSLSTGLDAALEETIPSGVAFHRLTTEERELIANAYDNGILKVCVATCSLAAGINLPARRVILHNARMGRDFVGPSMLRQMRGRAGRKGKDEVGETYLCCRKDDLEQVVDLMHSEVPQLTSGLNSDKQRIQRALLEVIAIRLATSRDSIDDYAAKTLLACTGDLALVRKCVQSSLDNLLSLNFVEVDGLDGFRPTQLGKAIVASALDPDDGTFIHKELQRALKAFVMDGEMHILYMFTPVQDYGTSINWQVFRNEMEALDDSGHRVLGFLGLKRAVINRLIMSAALDHFSDRLRAGARADLLALAKITFIKSRTARIFWDSGYRSIAAVANADPRELAQPSKVRIKAQDSTQYEEKMMAKAQVISNSANRLWQIEMQHDVYEE</sequence>
<keyword evidence="4" id="KW-0067">ATP-binding</keyword>
<dbReference type="Pfam" id="PF20470">
    <property type="entry name" value="HTH_61"/>
    <property type="match status" value="1"/>
</dbReference>
<dbReference type="InterPro" id="IPR001650">
    <property type="entry name" value="Helicase_C-like"/>
</dbReference>
<dbReference type="EMBL" id="CVQH01026749">
    <property type="protein sequence ID" value="CRK41039.1"/>
    <property type="molecule type" value="Genomic_DNA"/>
</dbReference>
<protein>
    <recommendedName>
        <fullName evidence="6">Helicase C-terminal domain-containing protein</fullName>
    </recommendedName>
</protein>
<dbReference type="GO" id="GO:0005524">
    <property type="term" value="F:ATP binding"/>
    <property type="evidence" value="ECO:0007669"/>
    <property type="project" value="UniProtKB-KW"/>
</dbReference>
<keyword evidence="2" id="KW-0378">Hydrolase</keyword>
<dbReference type="PANTHER" id="PTHR47961:SF6">
    <property type="entry name" value="DNA-DIRECTED DNA POLYMERASE"/>
    <property type="match status" value="1"/>
</dbReference>
<keyword evidence="1" id="KW-0547">Nucleotide-binding</keyword>
<dbReference type="SMART" id="SM00490">
    <property type="entry name" value="HELICc"/>
    <property type="match status" value="1"/>
</dbReference>